<feature type="domain" description="HTH gntR-type" evidence="4">
    <location>
        <begin position="5"/>
        <end position="73"/>
    </location>
</feature>
<dbReference type="Proteomes" id="UP001299546">
    <property type="component" value="Unassembled WGS sequence"/>
</dbReference>
<sequence>MEEQKAKYEEIADWIKERVEDGELKPGYRIDSEHQLCALFKVSRQTVRHAISVLENDGIVERRRGSGTYIKETINVGEKEVKTMRVAVITTYVQEYIFSAMLQEVEHTLSVAGYEMQIALTNNTIEKERLVLKNILEKNMVDGIIAETTKSALPNPNLDIYRKIMKRGIPVLFVNSFYKELDAPHVSMNDKLAGKMVTEHLLKCGHRKIAAIFKADDGQGHERYKGYMEALMEADIELKSKHIVWIDTDTIRNMREDGGWILRRIMGCTACVCYNDEVANHLVALCMEQGMRIPEELSVMGIDDSNLATFCEVPLTSARNPIRDVAKVAALEMLEMMKGMPVPKAAELDPEIVNRSSVRIINSI</sequence>
<accession>A0ABS8DGD4</accession>
<comment type="caution">
    <text evidence="5">The sequence shown here is derived from an EMBL/GenBank/DDBJ whole genome shotgun (WGS) entry which is preliminary data.</text>
</comment>
<dbReference type="Gene3D" id="3.40.50.2300">
    <property type="match status" value="2"/>
</dbReference>
<protein>
    <submittedName>
        <fullName evidence="5">GntR family transcriptional regulator</fullName>
    </submittedName>
</protein>
<dbReference type="InterPro" id="IPR028082">
    <property type="entry name" value="Peripla_BP_I"/>
</dbReference>
<keyword evidence="2" id="KW-0238">DNA-binding</keyword>
<name>A0ABS8DGD4_9FIRM</name>
<dbReference type="InterPro" id="IPR046335">
    <property type="entry name" value="LacI/GalR-like_sensor"/>
</dbReference>
<dbReference type="PROSITE" id="PS50949">
    <property type="entry name" value="HTH_GNTR"/>
    <property type="match status" value="1"/>
</dbReference>
<gene>
    <name evidence="5" type="ORF">LIZ65_09310</name>
</gene>
<organism evidence="5 6">
    <name type="scientific">Bariatricus massiliensis</name>
    <dbReference type="NCBI Taxonomy" id="1745713"/>
    <lineage>
        <taxon>Bacteria</taxon>
        <taxon>Bacillati</taxon>
        <taxon>Bacillota</taxon>
        <taxon>Clostridia</taxon>
        <taxon>Lachnospirales</taxon>
        <taxon>Lachnospiraceae</taxon>
        <taxon>Bariatricus</taxon>
    </lineage>
</organism>
<dbReference type="PANTHER" id="PTHR30146:SF150">
    <property type="entry name" value="ARABINOSE METABOLISM TRANSCRIPTIONAL REPRESSOR"/>
    <property type="match status" value="1"/>
</dbReference>
<keyword evidence="6" id="KW-1185">Reference proteome</keyword>
<dbReference type="InterPro" id="IPR036390">
    <property type="entry name" value="WH_DNA-bd_sf"/>
</dbReference>
<dbReference type="CDD" id="cd07377">
    <property type="entry name" value="WHTH_GntR"/>
    <property type="match status" value="1"/>
</dbReference>
<dbReference type="PANTHER" id="PTHR30146">
    <property type="entry name" value="LACI-RELATED TRANSCRIPTIONAL REPRESSOR"/>
    <property type="match status" value="1"/>
</dbReference>
<dbReference type="PRINTS" id="PR00035">
    <property type="entry name" value="HTHGNTR"/>
</dbReference>
<keyword evidence="1" id="KW-0805">Transcription regulation</keyword>
<dbReference type="InterPro" id="IPR036388">
    <property type="entry name" value="WH-like_DNA-bd_sf"/>
</dbReference>
<proteinExistence type="predicted"/>
<evidence type="ECO:0000256" key="3">
    <source>
        <dbReference type="ARBA" id="ARBA00023163"/>
    </source>
</evidence>
<dbReference type="RefSeq" id="WP_066737518.1">
    <property type="nucleotide sequence ID" value="NZ_JAJCIQ010000005.1"/>
</dbReference>
<dbReference type="Pfam" id="PF00392">
    <property type="entry name" value="GntR"/>
    <property type="match status" value="1"/>
</dbReference>
<dbReference type="Gene3D" id="1.10.10.10">
    <property type="entry name" value="Winged helix-like DNA-binding domain superfamily/Winged helix DNA-binding domain"/>
    <property type="match status" value="1"/>
</dbReference>
<evidence type="ECO:0000256" key="1">
    <source>
        <dbReference type="ARBA" id="ARBA00023015"/>
    </source>
</evidence>
<dbReference type="SUPFAM" id="SSF53822">
    <property type="entry name" value="Periplasmic binding protein-like I"/>
    <property type="match status" value="1"/>
</dbReference>
<evidence type="ECO:0000313" key="6">
    <source>
        <dbReference type="Proteomes" id="UP001299546"/>
    </source>
</evidence>
<dbReference type="EMBL" id="JAJCIS010000004">
    <property type="protein sequence ID" value="MCB7387486.1"/>
    <property type="molecule type" value="Genomic_DNA"/>
</dbReference>
<evidence type="ECO:0000256" key="2">
    <source>
        <dbReference type="ARBA" id="ARBA00023125"/>
    </source>
</evidence>
<dbReference type="CDD" id="cd01541">
    <property type="entry name" value="PBP1_AraR"/>
    <property type="match status" value="1"/>
</dbReference>
<dbReference type="SUPFAM" id="SSF46785">
    <property type="entry name" value="Winged helix' DNA-binding domain"/>
    <property type="match status" value="1"/>
</dbReference>
<reference evidence="5 6" key="1">
    <citation type="submission" date="2021-10" db="EMBL/GenBank/DDBJ databases">
        <title>Collection of gut derived symbiotic bacterial strains cultured from healthy donors.</title>
        <authorList>
            <person name="Lin H."/>
            <person name="Littmann E."/>
            <person name="Kohout C."/>
            <person name="Pamer E.G."/>
        </authorList>
    </citation>
    <scope>NUCLEOTIDE SEQUENCE [LARGE SCALE GENOMIC DNA]</scope>
    <source>
        <strain evidence="5 6">DFI.1.165</strain>
    </source>
</reference>
<dbReference type="InterPro" id="IPR000524">
    <property type="entry name" value="Tscrpt_reg_HTH_GntR"/>
</dbReference>
<evidence type="ECO:0000259" key="4">
    <source>
        <dbReference type="PROSITE" id="PS50949"/>
    </source>
</evidence>
<dbReference type="Pfam" id="PF13377">
    <property type="entry name" value="Peripla_BP_3"/>
    <property type="match status" value="1"/>
</dbReference>
<dbReference type="InterPro" id="IPR033532">
    <property type="entry name" value="AraR_ligand_bind_dom"/>
</dbReference>
<dbReference type="SMART" id="SM00345">
    <property type="entry name" value="HTH_GNTR"/>
    <property type="match status" value="1"/>
</dbReference>
<keyword evidence="3" id="KW-0804">Transcription</keyword>
<evidence type="ECO:0000313" key="5">
    <source>
        <dbReference type="EMBL" id="MCB7387486.1"/>
    </source>
</evidence>